<name>A0ABP4LSV4_9ACTN</name>
<accession>A0ABP4LSV4</accession>
<dbReference type="InterPro" id="IPR014917">
    <property type="entry name" value="DUF1800"/>
</dbReference>
<dbReference type="Pfam" id="PF08811">
    <property type="entry name" value="DUF1800"/>
    <property type="match status" value="1"/>
</dbReference>
<evidence type="ECO:0000313" key="1">
    <source>
        <dbReference type="EMBL" id="GAA1529203.1"/>
    </source>
</evidence>
<sequence length="484" mass="51819">MSVSTLDCVTAFTPQDPVLHLLRRATFGPTPASEAELRKLGAVAWLDRQLAPATIDDAACAKLLTRYPMANLDIAGVRAKVKAGAMKSGGWDAMQQLGSAAVARAAWSNRQLLEVMVDMWSNHLNVTCPSSDVWDSRGAYDSLIRRHALGTFADLLKASATSPAMLSYLDNRSSTKAKPNENYARELMELHTVGLIYTEADVKDAARLLTGLTVDKTTGLYKFDATQHATGAVTILGWRHDNATAGGGEAAALAFVDMLAQHPATAERVARKLCVRFVSDDPPAALVQQLREVYLQQKSAIAPVLRALFTSPEFAASVGAKVRTPLEDLIGTVRRLGLQPEASGTEGVRALYNYLVAAGHAPMRWAPPNGYPDVAAAWTAPSGLLIRWNAHLNLAAGWYPKQLVRPASMLATLVPTLPATHGTFLDALATRLVGQPLQAAHSAALLGFLNKSASSPLKATDPAVAGRLPHLIALILDSPYYLAR</sequence>
<dbReference type="Proteomes" id="UP001501470">
    <property type="component" value="Unassembled WGS sequence"/>
</dbReference>
<proteinExistence type="predicted"/>
<gene>
    <name evidence="1" type="ORF">GCM10009827_053050</name>
</gene>
<comment type="caution">
    <text evidence="1">The sequence shown here is derived from an EMBL/GenBank/DDBJ whole genome shotgun (WGS) entry which is preliminary data.</text>
</comment>
<dbReference type="EMBL" id="BAAAQD010000011">
    <property type="protein sequence ID" value="GAA1529203.1"/>
    <property type="molecule type" value="Genomic_DNA"/>
</dbReference>
<protein>
    <submittedName>
        <fullName evidence="1">DUF1800 domain-containing protein</fullName>
    </submittedName>
</protein>
<keyword evidence="2" id="KW-1185">Reference proteome</keyword>
<reference evidence="2" key="1">
    <citation type="journal article" date="2019" name="Int. J. Syst. Evol. Microbiol.">
        <title>The Global Catalogue of Microorganisms (GCM) 10K type strain sequencing project: providing services to taxonomists for standard genome sequencing and annotation.</title>
        <authorList>
            <consortium name="The Broad Institute Genomics Platform"/>
            <consortium name="The Broad Institute Genome Sequencing Center for Infectious Disease"/>
            <person name="Wu L."/>
            <person name="Ma J."/>
        </authorList>
    </citation>
    <scope>NUCLEOTIDE SEQUENCE [LARGE SCALE GENOMIC DNA]</scope>
    <source>
        <strain evidence="2">JCM 15933</strain>
    </source>
</reference>
<organism evidence="1 2">
    <name type="scientific">Dactylosporangium maewongense</name>
    <dbReference type="NCBI Taxonomy" id="634393"/>
    <lineage>
        <taxon>Bacteria</taxon>
        <taxon>Bacillati</taxon>
        <taxon>Actinomycetota</taxon>
        <taxon>Actinomycetes</taxon>
        <taxon>Micromonosporales</taxon>
        <taxon>Micromonosporaceae</taxon>
        <taxon>Dactylosporangium</taxon>
    </lineage>
</organism>
<evidence type="ECO:0000313" key="2">
    <source>
        <dbReference type="Proteomes" id="UP001501470"/>
    </source>
</evidence>